<dbReference type="Proteomes" id="UP000004994">
    <property type="component" value="Chromosome 2"/>
</dbReference>
<sequence>MAMVVVKVIVVDTVVDTVATKVDTLEEAVVFNVASRVTLLGIVSEVKGLAEEVVDTQMVVVVMVMVTLC</sequence>
<dbReference type="AlphaFoldDB" id="A0A3Q7F3S7"/>
<proteinExistence type="predicted"/>
<reference evidence="1" key="2">
    <citation type="submission" date="2019-01" db="UniProtKB">
        <authorList>
            <consortium name="EnsemblPlants"/>
        </authorList>
    </citation>
    <scope>IDENTIFICATION</scope>
    <source>
        <strain evidence="1">cv. Heinz 1706</strain>
    </source>
</reference>
<dbReference type="Gramene" id="Solyc02g077830.1.1">
    <property type="protein sequence ID" value="Solyc02g077830.1.1.1"/>
    <property type="gene ID" value="Solyc02g077830.1"/>
</dbReference>
<reference evidence="1" key="1">
    <citation type="journal article" date="2012" name="Nature">
        <title>The tomato genome sequence provides insights into fleshy fruit evolution.</title>
        <authorList>
            <consortium name="Tomato Genome Consortium"/>
        </authorList>
    </citation>
    <scope>NUCLEOTIDE SEQUENCE [LARGE SCALE GENOMIC DNA]</scope>
    <source>
        <strain evidence="1">cv. Heinz 1706</strain>
    </source>
</reference>
<dbReference type="InParanoid" id="A0A3Q7F3S7"/>
<keyword evidence="2" id="KW-1185">Reference proteome</keyword>
<dbReference type="PaxDb" id="4081-Solyc02g077830.1.1"/>
<accession>A0A3Q7F3S7</accession>
<evidence type="ECO:0000313" key="1">
    <source>
        <dbReference type="EnsemblPlants" id="Solyc02g077830.1.1.1"/>
    </source>
</evidence>
<evidence type="ECO:0000313" key="2">
    <source>
        <dbReference type="Proteomes" id="UP000004994"/>
    </source>
</evidence>
<dbReference type="EnsemblPlants" id="Solyc02g077830.1.1">
    <property type="protein sequence ID" value="Solyc02g077830.1.1.1"/>
    <property type="gene ID" value="Solyc02g077830.1"/>
</dbReference>
<protein>
    <submittedName>
        <fullName evidence="1">Uncharacterized protein</fullName>
    </submittedName>
</protein>
<name>A0A3Q7F3S7_SOLLC</name>
<organism evidence="1">
    <name type="scientific">Solanum lycopersicum</name>
    <name type="common">Tomato</name>
    <name type="synonym">Lycopersicon esculentum</name>
    <dbReference type="NCBI Taxonomy" id="4081"/>
    <lineage>
        <taxon>Eukaryota</taxon>
        <taxon>Viridiplantae</taxon>
        <taxon>Streptophyta</taxon>
        <taxon>Embryophyta</taxon>
        <taxon>Tracheophyta</taxon>
        <taxon>Spermatophyta</taxon>
        <taxon>Magnoliopsida</taxon>
        <taxon>eudicotyledons</taxon>
        <taxon>Gunneridae</taxon>
        <taxon>Pentapetalae</taxon>
        <taxon>asterids</taxon>
        <taxon>lamiids</taxon>
        <taxon>Solanales</taxon>
        <taxon>Solanaceae</taxon>
        <taxon>Solanoideae</taxon>
        <taxon>Solaneae</taxon>
        <taxon>Solanum</taxon>
        <taxon>Solanum subgen. Lycopersicon</taxon>
    </lineage>
</organism>